<feature type="transmembrane region" description="Helical" evidence="8">
    <location>
        <begin position="508"/>
        <end position="529"/>
    </location>
</feature>
<feature type="domain" description="Citrate transporter-like" evidence="9">
    <location>
        <begin position="150"/>
        <end position="595"/>
    </location>
</feature>
<dbReference type="VEuPathDB" id="AmoebaDB:FDP41_011932"/>
<dbReference type="EMBL" id="VFQX01000012">
    <property type="protein sequence ID" value="KAF0982071.1"/>
    <property type="molecule type" value="Genomic_DNA"/>
</dbReference>
<comment type="subcellular location">
    <subcellularLocation>
        <location evidence="1">Cell membrane</location>
        <topology evidence="1">Multi-pass membrane protein</topology>
    </subcellularLocation>
</comment>
<comment type="caution">
    <text evidence="10">The sequence shown here is derived from an EMBL/GenBank/DDBJ whole genome shotgun (WGS) entry which is preliminary data.</text>
</comment>
<keyword evidence="5 8" id="KW-1133">Transmembrane helix</keyword>
<dbReference type="VEuPathDB" id="AmoebaDB:NfTy_022790"/>
<name>A0A6A5C4P3_NAEFO</name>
<feature type="region of interest" description="Disordered" evidence="7">
    <location>
        <begin position="350"/>
        <end position="371"/>
    </location>
</feature>
<evidence type="ECO:0000256" key="2">
    <source>
        <dbReference type="ARBA" id="ARBA00022448"/>
    </source>
</evidence>
<evidence type="ECO:0000256" key="5">
    <source>
        <dbReference type="ARBA" id="ARBA00022989"/>
    </source>
</evidence>
<dbReference type="Pfam" id="PF03600">
    <property type="entry name" value="CitMHS"/>
    <property type="match status" value="1"/>
</dbReference>
<sequence>MISEILKTTTMMSSFQTTPSPIINNNDSSLGRDTTTSTTTTTTSNSTFHAWFCMAVFIVDIIFIIGAPRIPIFPTIQTWKRWFRWLQLKLFKRRSGMENDDGSFTRVVDENINENSNDNNNSITTIPSSSSTSSWQTLFNHSVQFYHIDLDMSWASVIAIVVLFVSGTLDWNNMKIGLLGAEGQHLQPYSILLLFMSLSYVCVSLDVTGLFSYIANWIIKKSNYNGHKLFIWFSIFASVLTIFTSNDIVILTLTPICCYMCLSSRNLDPVPYVISQFFLANVWSVLLEIGNPTNVIVALAYQLNFLVYSKWMALPAISSGIGCFVLLYTFFYSSIPKKIELVSENPQNEEVRMSGQSQSIEELEEPSSQQHEEPLASAIVGSLNNDPASTHLNNTTLLDDSPALLEHSLEENSNVTKSSTSALDVKSAVVKSVALLLCLVTLSVTSLIKFGDTGETIPPWIVTCSFFGFSLIYDIVIDSLQLFNIYYRKTIQKPFDSLIWKVLVRLPWKIIPFILSMFTIVQLLNYYGWTDLLAKKAAEIIIMLSGNQSPEALAEGKTSVQAILAATMVMSYLSSLACNVINNQPMTILFTSVISSKEYKILTPIQRKGSMFSLILGSNFGANITLFGALAGIMFLSILRQNGITNKQVNYFTFLKYGLIITPIVILVGSFFIFVELLIFE</sequence>
<feature type="transmembrane region" description="Helical" evidence="8">
    <location>
        <begin position="48"/>
        <end position="67"/>
    </location>
</feature>
<feature type="transmembrane region" description="Helical" evidence="8">
    <location>
        <begin position="152"/>
        <end position="169"/>
    </location>
</feature>
<keyword evidence="3" id="KW-1003">Cell membrane</keyword>
<dbReference type="InterPro" id="IPR004680">
    <property type="entry name" value="Cit_transptr-like_dom"/>
</dbReference>
<dbReference type="GO" id="GO:0005886">
    <property type="term" value="C:plasma membrane"/>
    <property type="evidence" value="ECO:0007669"/>
    <property type="project" value="UniProtKB-SubCell"/>
</dbReference>
<feature type="transmembrane region" description="Helical" evidence="8">
    <location>
        <begin position="560"/>
        <end position="581"/>
    </location>
</feature>
<accession>A0A6A5C4P3</accession>
<dbReference type="PANTHER" id="PTHR43302:SF5">
    <property type="entry name" value="TRANSPORTER ARSB-RELATED"/>
    <property type="match status" value="1"/>
</dbReference>
<dbReference type="AlphaFoldDB" id="A0A6A5C4P3"/>
<dbReference type="VEuPathDB" id="AmoebaDB:NF0068240"/>
<keyword evidence="6 8" id="KW-0472">Membrane</keyword>
<protein>
    <recommendedName>
        <fullName evidence="9">Citrate transporter-like domain-containing protein</fullName>
    </recommendedName>
</protein>
<dbReference type="OrthoDB" id="442352at2759"/>
<feature type="transmembrane region" description="Helical" evidence="8">
    <location>
        <begin position="460"/>
        <end position="487"/>
    </location>
</feature>
<reference evidence="10 11" key="1">
    <citation type="journal article" date="2019" name="Sci. Rep.">
        <title>Nanopore sequencing improves the draft genome of the human pathogenic amoeba Naegleria fowleri.</title>
        <authorList>
            <person name="Liechti N."/>
            <person name="Schurch N."/>
            <person name="Bruggmann R."/>
            <person name="Wittwer M."/>
        </authorList>
    </citation>
    <scope>NUCLEOTIDE SEQUENCE [LARGE SCALE GENOMIC DNA]</scope>
    <source>
        <strain evidence="10 11">ATCC 30894</strain>
    </source>
</reference>
<keyword evidence="11" id="KW-1185">Reference proteome</keyword>
<evidence type="ECO:0000256" key="4">
    <source>
        <dbReference type="ARBA" id="ARBA00022692"/>
    </source>
</evidence>
<organism evidence="10 11">
    <name type="scientific">Naegleria fowleri</name>
    <name type="common">Brain eating amoeba</name>
    <dbReference type="NCBI Taxonomy" id="5763"/>
    <lineage>
        <taxon>Eukaryota</taxon>
        <taxon>Discoba</taxon>
        <taxon>Heterolobosea</taxon>
        <taxon>Tetramitia</taxon>
        <taxon>Eutetramitia</taxon>
        <taxon>Vahlkampfiidae</taxon>
        <taxon>Naegleria</taxon>
    </lineage>
</organism>
<dbReference type="Proteomes" id="UP000444721">
    <property type="component" value="Unassembled WGS sequence"/>
</dbReference>
<evidence type="ECO:0000313" key="10">
    <source>
        <dbReference type="EMBL" id="KAF0982071.1"/>
    </source>
</evidence>
<dbReference type="OMA" id="FCGTNIG"/>
<dbReference type="PANTHER" id="PTHR43302">
    <property type="entry name" value="TRANSPORTER ARSB-RELATED"/>
    <property type="match status" value="1"/>
</dbReference>
<feature type="transmembrane region" description="Helical" evidence="8">
    <location>
        <begin position="229"/>
        <end position="262"/>
    </location>
</feature>
<feature type="transmembrane region" description="Helical" evidence="8">
    <location>
        <begin position="189"/>
        <end position="217"/>
    </location>
</feature>
<feature type="transmembrane region" description="Helical" evidence="8">
    <location>
        <begin position="614"/>
        <end position="639"/>
    </location>
</feature>
<evidence type="ECO:0000256" key="7">
    <source>
        <dbReference type="SAM" id="MobiDB-lite"/>
    </source>
</evidence>
<keyword evidence="2" id="KW-0813">Transport</keyword>
<evidence type="ECO:0000259" key="9">
    <source>
        <dbReference type="Pfam" id="PF03600"/>
    </source>
</evidence>
<feature type="transmembrane region" description="Helical" evidence="8">
    <location>
        <begin position="311"/>
        <end position="331"/>
    </location>
</feature>
<dbReference type="GeneID" id="68119147"/>
<dbReference type="GO" id="GO:0055085">
    <property type="term" value="P:transmembrane transport"/>
    <property type="evidence" value="ECO:0007669"/>
    <property type="project" value="InterPro"/>
</dbReference>
<proteinExistence type="predicted"/>
<evidence type="ECO:0000313" key="11">
    <source>
        <dbReference type="Proteomes" id="UP000444721"/>
    </source>
</evidence>
<dbReference type="RefSeq" id="XP_044566784.1">
    <property type="nucleotide sequence ID" value="XM_044702396.1"/>
</dbReference>
<gene>
    <name evidence="10" type="ORF">FDP41_011932</name>
</gene>
<feature type="compositionally biased region" description="Polar residues" evidence="7">
    <location>
        <begin position="350"/>
        <end position="360"/>
    </location>
</feature>
<evidence type="ECO:0000256" key="8">
    <source>
        <dbReference type="SAM" id="Phobius"/>
    </source>
</evidence>
<evidence type="ECO:0000256" key="1">
    <source>
        <dbReference type="ARBA" id="ARBA00004651"/>
    </source>
</evidence>
<feature type="transmembrane region" description="Helical" evidence="8">
    <location>
        <begin position="428"/>
        <end position="448"/>
    </location>
</feature>
<feature type="compositionally biased region" description="Polar residues" evidence="7">
    <location>
        <begin position="1"/>
        <end position="33"/>
    </location>
</feature>
<feature type="region of interest" description="Disordered" evidence="7">
    <location>
        <begin position="1"/>
        <end position="42"/>
    </location>
</feature>
<evidence type="ECO:0000256" key="6">
    <source>
        <dbReference type="ARBA" id="ARBA00023136"/>
    </source>
</evidence>
<keyword evidence="4 8" id="KW-0812">Transmembrane</keyword>
<evidence type="ECO:0000256" key="3">
    <source>
        <dbReference type="ARBA" id="ARBA00022475"/>
    </source>
</evidence>
<feature type="transmembrane region" description="Helical" evidence="8">
    <location>
        <begin position="659"/>
        <end position="680"/>
    </location>
</feature>